<dbReference type="GeneID" id="17270826"/>
<keyword evidence="4" id="KW-1185">Reference proteome</keyword>
<sequence>MKARAIVLLDLDYFYCQVEMLRNGLPAERPVAVTQKFLVVTCNTLVASDEAMQALRAFGPVQRVGLDEFFIDVTAAAEARASAGAWAPGTHVHTAAQGTTTAEALARAGTAPAVRRATGLTSSAGVAHNKLLAKLAASLHKPDAQTALPASEASAFVAPLPLRALQYCARAAAALHATGCTTVAEAREAGLAALQRALGAAAGRRLAAQCEGACAEPVKESGPPLSVTVEDSFKAAHSVEALRLVLQVLAPDLRRRLADEAAAASRGRFASSLQVRWRHHGTRTMQNPTGERDASAALSASVARAPCRRAPAGSEAPPPSPPLLRRPPFHLTLLALSATKFAQAGGLQAGGLRDAAGSRGAVAGEKGASPQAKQAAAAHRDFRSGYQLGQGSPVVLMSKAEERRDWSEWAWEGGGEEELCGGDEEAGGAEPHDVGPCFPSLRELGARSPSGEAGANEAQEAGLAGRNRLPVWSEVAPAARGGRESAIEDTATTRDVVYLCSNVLRLYAGNMASHRIGARLSGLSPEQLLVIIKEQGLSRSQLCAIIEAQAGESAAALRVAEEHAARLVEQPEWVLSEVLLSPDLAPHILAQLPTKAHAAKGTCRAAKVHTPQTRGGRQKINPVFLSGCVSPKKQDSFG</sequence>
<dbReference type="InterPro" id="IPR036775">
    <property type="entry name" value="DNA_pol_Y-fam_lit_finger_sf"/>
</dbReference>
<dbReference type="GO" id="GO:0006281">
    <property type="term" value="P:DNA repair"/>
    <property type="evidence" value="ECO:0007669"/>
    <property type="project" value="InterPro"/>
</dbReference>
<dbReference type="KEGG" id="ehx:EMIHUDRAFT_237914"/>
<dbReference type="AlphaFoldDB" id="A0A0D3JP46"/>
<feature type="region of interest" description="Disordered" evidence="1">
    <location>
        <begin position="361"/>
        <end position="384"/>
    </location>
</feature>
<dbReference type="EnsemblProtists" id="EOD25281">
    <property type="protein sequence ID" value="EOD25281"/>
    <property type="gene ID" value="EMIHUDRAFT_237914"/>
</dbReference>
<dbReference type="PANTHER" id="PTHR46404:SF1">
    <property type="entry name" value="DNA POLYMERASE IOTA"/>
    <property type="match status" value="1"/>
</dbReference>
<dbReference type="eggNOG" id="KOG2095">
    <property type="taxonomic scope" value="Eukaryota"/>
</dbReference>
<evidence type="ECO:0000259" key="2">
    <source>
        <dbReference type="PROSITE" id="PS50173"/>
    </source>
</evidence>
<dbReference type="PANTHER" id="PTHR46404">
    <property type="entry name" value="DNA POLYMERASE IOTA"/>
    <property type="match status" value="1"/>
</dbReference>
<dbReference type="PaxDb" id="2903-EOD25281"/>
<proteinExistence type="predicted"/>
<dbReference type="STRING" id="2903.R1EQL0"/>
<accession>A0A0D3JP46</accession>
<feature type="region of interest" description="Disordered" evidence="1">
    <location>
        <begin position="278"/>
        <end position="325"/>
    </location>
</feature>
<evidence type="ECO:0000256" key="1">
    <source>
        <dbReference type="SAM" id="MobiDB-lite"/>
    </source>
</evidence>
<protein>
    <recommendedName>
        <fullName evidence="2">UmuC domain-containing protein</fullName>
    </recommendedName>
</protein>
<dbReference type="InterPro" id="IPR001126">
    <property type="entry name" value="UmuC"/>
</dbReference>
<feature type="domain" description="UmuC" evidence="2">
    <location>
        <begin position="50"/>
        <end position="165"/>
    </location>
</feature>
<dbReference type="Gene3D" id="3.30.1490.100">
    <property type="entry name" value="DNA polymerase, Y-family, little finger domain"/>
    <property type="match status" value="1"/>
</dbReference>
<feature type="compositionally biased region" description="Pro residues" evidence="1">
    <location>
        <begin position="316"/>
        <end position="325"/>
    </location>
</feature>
<feature type="compositionally biased region" description="Low complexity" evidence="1">
    <location>
        <begin position="368"/>
        <end position="377"/>
    </location>
</feature>
<dbReference type="Gene3D" id="3.30.70.270">
    <property type="match status" value="1"/>
</dbReference>
<dbReference type="Pfam" id="PF00817">
    <property type="entry name" value="IMS"/>
    <property type="match status" value="1"/>
</dbReference>
<evidence type="ECO:0000313" key="4">
    <source>
        <dbReference type="Proteomes" id="UP000013827"/>
    </source>
</evidence>
<dbReference type="SUPFAM" id="SSF56672">
    <property type="entry name" value="DNA/RNA polymerases"/>
    <property type="match status" value="1"/>
</dbReference>
<reference evidence="4" key="1">
    <citation type="journal article" date="2013" name="Nature">
        <title>Pan genome of the phytoplankton Emiliania underpins its global distribution.</title>
        <authorList>
            <person name="Read B.A."/>
            <person name="Kegel J."/>
            <person name="Klute M.J."/>
            <person name="Kuo A."/>
            <person name="Lefebvre S.C."/>
            <person name="Maumus F."/>
            <person name="Mayer C."/>
            <person name="Miller J."/>
            <person name="Monier A."/>
            <person name="Salamov A."/>
            <person name="Young J."/>
            <person name="Aguilar M."/>
            <person name="Claverie J.M."/>
            <person name="Frickenhaus S."/>
            <person name="Gonzalez K."/>
            <person name="Herman E.K."/>
            <person name="Lin Y.C."/>
            <person name="Napier J."/>
            <person name="Ogata H."/>
            <person name="Sarno A.F."/>
            <person name="Shmutz J."/>
            <person name="Schroeder D."/>
            <person name="de Vargas C."/>
            <person name="Verret F."/>
            <person name="von Dassow P."/>
            <person name="Valentin K."/>
            <person name="Van de Peer Y."/>
            <person name="Wheeler G."/>
            <person name="Dacks J.B."/>
            <person name="Delwiche C.F."/>
            <person name="Dyhrman S.T."/>
            <person name="Glockner G."/>
            <person name="John U."/>
            <person name="Richards T."/>
            <person name="Worden A.Z."/>
            <person name="Zhang X."/>
            <person name="Grigoriev I.V."/>
            <person name="Allen A.E."/>
            <person name="Bidle K."/>
            <person name="Borodovsky M."/>
            <person name="Bowler C."/>
            <person name="Brownlee C."/>
            <person name="Cock J.M."/>
            <person name="Elias M."/>
            <person name="Gladyshev V.N."/>
            <person name="Groth M."/>
            <person name="Guda C."/>
            <person name="Hadaegh A."/>
            <person name="Iglesias-Rodriguez M.D."/>
            <person name="Jenkins J."/>
            <person name="Jones B.M."/>
            <person name="Lawson T."/>
            <person name="Leese F."/>
            <person name="Lindquist E."/>
            <person name="Lobanov A."/>
            <person name="Lomsadze A."/>
            <person name="Malik S.B."/>
            <person name="Marsh M.E."/>
            <person name="Mackinder L."/>
            <person name="Mock T."/>
            <person name="Mueller-Roeber B."/>
            <person name="Pagarete A."/>
            <person name="Parker M."/>
            <person name="Probert I."/>
            <person name="Quesneville H."/>
            <person name="Raines C."/>
            <person name="Rensing S.A."/>
            <person name="Riano-Pachon D.M."/>
            <person name="Richier S."/>
            <person name="Rokitta S."/>
            <person name="Shiraiwa Y."/>
            <person name="Soanes D.M."/>
            <person name="van der Giezen M."/>
            <person name="Wahlund T.M."/>
            <person name="Williams B."/>
            <person name="Wilson W."/>
            <person name="Wolfe G."/>
            <person name="Wurch L.L."/>
        </authorList>
    </citation>
    <scope>NUCLEOTIDE SEQUENCE</scope>
</reference>
<dbReference type="PROSITE" id="PS50173">
    <property type="entry name" value="UMUC"/>
    <property type="match status" value="1"/>
</dbReference>
<feature type="compositionally biased region" description="Low complexity" evidence="1">
    <location>
        <begin position="295"/>
        <end position="315"/>
    </location>
</feature>
<dbReference type="GO" id="GO:0003684">
    <property type="term" value="F:damaged DNA binding"/>
    <property type="evidence" value="ECO:0007669"/>
    <property type="project" value="InterPro"/>
</dbReference>
<dbReference type="RefSeq" id="XP_005777710.1">
    <property type="nucleotide sequence ID" value="XM_005777653.1"/>
</dbReference>
<name>A0A0D3JP46_EMIH1</name>
<reference evidence="3" key="2">
    <citation type="submission" date="2024-10" db="UniProtKB">
        <authorList>
            <consortium name="EnsemblProtists"/>
        </authorList>
    </citation>
    <scope>IDENTIFICATION</scope>
</reference>
<organism evidence="3 4">
    <name type="scientific">Emiliania huxleyi (strain CCMP1516)</name>
    <dbReference type="NCBI Taxonomy" id="280463"/>
    <lineage>
        <taxon>Eukaryota</taxon>
        <taxon>Haptista</taxon>
        <taxon>Haptophyta</taxon>
        <taxon>Prymnesiophyceae</taxon>
        <taxon>Isochrysidales</taxon>
        <taxon>Noelaerhabdaceae</taxon>
        <taxon>Emiliania</taxon>
    </lineage>
</organism>
<evidence type="ECO:0000313" key="3">
    <source>
        <dbReference type="EnsemblProtists" id="EOD25281"/>
    </source>
</evidence>
<dbReference type="Gene3D" id="3.40.1170.60">
    <property type="match status" value="1"/>
</dbReference>
<dbReference type="InterPro" id="IPR043502">
    <property type="entry name" value="DNA/RNA_pol_sf"/>
</dbReference>
<dbReference type="InterPro" id="IPR043128">
    <property type="entry name" value="Rev_trsase/Diguanyl_cyclase"/>
</dbReference>
<dbReference type="Proteomes" id="UP000013827">
    <property type="component" value="Unassembled WGS sequence"/>
</dbReference>
<dbReference type="HOGENOM" id="CLU_429265_0_0_1"/>